<dbReference type="SUPFAM" id="SSF53756">
    <property type="entry name" value="UDP-Glycosyltransferase/glycogen phosphorylase"/>
    <property type="match status" value="1"/>
</dbReference>
<evidence type="ECO:0000313" key="3">
    <source>
        <dbReference type="Proteomes" id="UP000019678"/>
    </source>
</evidence>
<feature type="compositionally biased region" description="Low complexity" evidence="1">
    <location>
        <begin position="213"/>
        <end position="242"/>
    </location>
</feature>
<reference evidence="2 3" key="1">
    <citation type="submission" date="2013-05" db="EMBL/GenBank/DDBJ databases">
        <title>Genome assembly of Chondromyces apiculatus DSM 436.</title>
        <authorList>
            <person name="Sharma G."/>
            <person name="Khatri I."/>
            <person name="Kaur C."/>
            <person name="Mayilraj S."/>
            <person name="Subramanian S."/>
        </authorList>
    </citation>
    <scope>NUCLEOTIDE SEQUENCE [LARGE SCALE GENOMIC DNA]</scope>
    <source>
        <strain evidence="2 3">DSM 436</strain>
    </source>
</reference>
<dbReference type="Proteomes" id="UP000019678">
    <property type="component" value="Unassembled WGS sequence"/>
</dbReference>
<organism evidence="2 3">
    <name type="scientific">Chondromyces apiculatus DSM 436</name>
    <dbReference type="NCBI Taxonomy" id="1192034"/>
    <lineage>
        <taxon>Bacteria</taxon>
        <taxon>Pseudomonadati</taxon>
        <taxon>Myxococcota</taxon>
        <taxon>Polyangia</taxon>
        <taxon>Polyangiales</taxon>
        <taxon>Polyangiaceae</taxon>
        <taxon>Chondromyces</taxon>
    </lineage>
</organism>
<gene>
    <name evidence="2" type="ORF">CAP_5489</name>
</gene>
<sequence length="324" mass="34429">MTSMPDASPRSFTFLLTSSSATGHFLRVLDIAQQLSSRGHRVLFLARSSAADEVKRAGAEHIPYTEYLDMHDRIAALRRVEPPSWFPKVPLGIAVASGMLRGNGAPLAREVEPILRREKVDCVVHDFFEYGAGWAAERAGIPFASAGNMGTSLTRDELPLLFGLVPPFKHVARIPALAHALMDKFLPVRADREALGLPPYRERVSAMAQAMVSPCSTSSPPTAASPARCPCATARSSSARPPSTSPPPRTRTRRTSPLAPSSSAPPPPAGMAACSGACSKPWPPSTSPSSPPPRAPRTSRRASAPPSASSSTSPTTWCSPRPGR</sequence>
<dbReference type="STRING" id="1192034.CAP_5489"/>
<dbReference type="EMBL" id="ASRX01000045">
    <property type="protein sequence ID" value="EYF03505.1"/>
    <property type="molecule type" value="Genomic_DNA"/>
</dbReference>
<feature type="region of interest" description="Disordered" evidence="1">
    <location>
        <begin position="213"/>
        <end position="324"/>
    </location>
</feature>
<accession>A0A017T3V6</accession>
<keyword evidence="3" id="KW-1185">Reference proteome</keyword>
<evidence type="ECO:0008006" key="4">
    <source>
        <dbReference type="Google" id="ProtNLM"/>
    </source>
</evidence>
<comment type="caution">
    <text evidence="2">The sequence shown here is derived from an EMBL/GenBank/DDBJ whole genome shotgun (WGS) entry which is preliminary data.</text>
</comment>
<proteinExistence type="predicted"/>
<evidence type="ECO:0000313" key="2">
    <source>
        <dbReference type="EMBL" id="EYF03505.1"/>
    </source>
</evidence>
<name>A0A017T3V6_9BACT</name>
<dbReference type="Gene3D" id="3.40.50.2000">
    <property type="entry name" value="Glycogen Phosphorylase B"/>
    <property type="match status" value="1"/>
</dbReference>
<feature type="compositionally biased region" description="Pro residues" evidence="1">
    <location>
        <begin position="281"/>
        <end position="295"/>
    </location>
</feature>
<dbReference type="AlphaFoldDB" id="A0A017T3V6"/>
<protein>
    <recommendedName>
        <fullName evidence="4">Glycosyltransferase</fullName>
    </recommendedName>
</protein>
<feature type="compositionally biased region" description="Low complexity" evidence="1">
    <location>
        <begin position="270"/>
        <end position="279"/>
    </location>
</feature>
<evidence type="ECO:0000256" key="1">
    <source>
        <dbReference type="SAM" id="MobiDB-lite"/>
    </source>
</evidence>
<feature type="compositionally biased region" description="Low complexity" evidence="1">
    <location>
        <begin position="301"/>
        <end position="324"/>
    </location>
</feature>